<dbReference type="EC" id="2.4.1.-" evidence="3"/>
<accession>A0A1S6HT91</accession>
<dbReference type="PANTHER" id="PTHR43685">
    <property type="entry name" value="GLYCOSYLTRANSFERASE"/>
    <property type="match status" value="1"/>
</dbReference>
<name>A0A1S6HT91_9GAMM</name>
<dbReference type="PANTHER" id="PTHR43685:SF13">
    <property type="entry name" value="O ANTIGEN BIOSYNTHESIS RHAMNOSYLTRANSFERASE RFBN"/>
    <property type="match status" value="1"/>
</dbReference>
<evidence type="ECO:0000313" key="4">
    <source>
        <dbReference type="Proteomes" id="UP000189545"/>
    </source>
</evidence>
<dbReference type="Gene3D" id="3.90.550.10">
    <property type="entry name" value="Spore Coat Polysaccharide Biosynthesis Protein SpsA, Chain A"/>
    <property type="match status" value="1"/>
</dbReference>
<feature type="compositionally biased region" description="Basic and acidic residues" evidence="1">
    <location>
        <begin position="19"/>
        <end position="29"/>
    </location>
</feature>
<keyword evidence="3" id="KW-0808">Transferase</keyword>
<evidence type="ECO:0000313" key="3">
    <source>
        <dbReference type="EMBL" id="AQS38745.1"/>
    </source>
</evidence>
<proteinExistence type="predicted"/>
<protein>
    <submittedName>
        <fullName evidence="3">Glycosyl transferase family 2</fullName>
        <ecNumber evidence="3">2.4.1.-</ecNumber>
    </submittedName>
</protein>
<keyword evidence="3" id="KW-0328">Glycosyltransferase</keyword>
<sequence>MPKQYHKTVSKRLPVPEAISKDSMKETSHVESSSLECIEKNSLAESSSQEHIEESSLPEAASQSQDKATKKIAIIMRSKNSAWVIANTLAALNSQDFQDYELILVDSGSTDATLEIASFYDCRLIEIEPGDYYPGKVLNQAIEQCQAEVVVFLNSDAVLLRDDSLTNLLDAFNDPDIVAAFGRQIPRPEAHLWVKRDYATSFPATGNPPSWITLSLPFAAIRRQHWQQHPFYQDAWASEDTEWGHWAQTSGYKLAYVPQALLMHSHNYTLKQVYGRRYVEGEADAFIYHKKHKLTSAISGFAKGLLRDCFQHMITRDLRGLLFTPSRLFVYHWAYYAGLRWGNTRIRQQIKNDSTGQRAVLSRYQ</sequence>
<reference evidence="3 4" key="1">
    <citation type="submission" date="2016-03" db="EMBL/GenBank/DDBJ databases">
        <title>Complete genome sequence of Shewanella psychrophila WP2, a deep sea bacterium isolated from west Pacific sediment.</title>
        <authorList>
            <person name="Xu G."/>
            <person name="Jian H."/>
        </authorList>
    </citation>
    <scope>NUCLEOTIDE SEQUENCE [LARGE SCALE GENOMIC DNA]</scope>
    <source>
        <strain evidence="3 4">WP2</strain>
    </source>
</reference>
<dbReference type="GO" id="GO:0044010">
    <property type="term" value="P:single-species biofilm formation"/>
    <property type="evidence" value="ECO:0007669"/>
    <property type="project" value="TreeGrafter"/>
</dbReference>
<dbReference type="RefSeq" id="WP_237157870.1">
    <property type="nucleotide sequence ID" value="NZ_CP014782.1"/>
</dbReference>
<feature type="compositionally biased region" description="Basic residues" evidence="1">
    <location>
        <begin position="1"/>
        <end position="10"/>
    </location>
</feature>
<gene>
    <name evidence="3" type="ORF">Sps_03618</name>
</gene>
<dbReference type="Pfam" id="PF00535">
    <property type="entry name" value="Glycos_transf_2"/>
    <property type="match status" value="1"/>
</dbReference>
<dbReference type="STRING" id="225848.Sps_03618"/>
<dbReference type="InterPro" id="IPR050834">
    <property type="entry name" value="Glycosyltransf_2"/>
</dbReference>
<evidence type="ECO:0000259" key="2">
    <source>
        <dbReference type="Pfam" id="PF00535"/>
    </source>
</evidence>
<keyword evidence="4" id="KW-1185">Reference proteome</keyword>
<organism evidence="3 4">
    <name type="scientific">Shewanella psychrophila</name>
    <dbReference type="NCBI Taxonomy" id="225848"/>
    <lineage>
        <taxon>Bacteria</taxon>
        <taxon>Pseudomonadati</taxon>
        <taxon>Pseudomonadota</taxon>
        <taxon>Gammaproteobacteria</taxon>
        <taxon>Alteromonadales</taxon>
        <taxon>Shewanellaceae</taxon>
        <taxon>Shewanella</taxon>
    </lineage>
</organism>
<dbReference type="KEGG" id="spsw:Sps_03618"/>
<feature type="region of interest" description="Disordered" evidence="1">
    <location>
        <begin position="1"/>
        <end position="64"/>
    </location>
</feature>
<feature type="domain" description="Glycosyltransferase 2-like" evidence="2">
    <location>
        <begin position="74"/>
        <end position="197"/>
    </location>
</feature>
<dbReference type="EMBL" id="CP014782">
    <property type="protein sequence ID" value="AQS38745.1"/>
    <property type="molecule type" value="Genomic_DNA"/>
</dbReference>
<dbReference type="InterPro" id="IPR029044">
    <property type="entry name" value="Nucleotide-diphossugar_trans"/>
</dbReference>
<dbReference type="GO" id="GO:0016757">
    <property type="term" value="F:glycosyltransferase activity"/>
    <property type="evidence" value="ECO:0007669"/>
    <property type="project" value="UniProtKB-KW"/>
</dbReference>
<dbReference type="SUPFAM" id="SSF53448">
    <property type="entry name" value="Nucleotide-diphospho-sugar transferases"/>
    <property type="match status" value="1"/>
</dbReference>
<dbReference type="AlphaFoldDB" id="A0A1S6HT91"/>
<dbReference type="InterPro" id="IPR001173">
    <property type="entry name" value="Glyco_trans_2-like"/>
</dbReference>
<evidence type="ECO:0000256" key="1">
    <source>
        <dbReference type="SAM" id="MobiDB-lite"/>
    </source>
</evidence>
<dbReference type="Proteomes" id="UP000189545">
    <property type="component" value="Chromosome"/>
</dbReference>